<dbReference type="AlphaFoldDB" id="A0A8K0XR57"/>
<gene>
    <name evidence="2" type="ORF">BXZ70DRAFT_933226</name>
</gene>
<name>A0A8K0XR57_9AGAR</name>
<evidence type="ECO:0000313" key="3">
    <source>
        <dbReference type="Proteomes" id="UP000813824"/>
    </source>
</evidence>
<keyword evidence="3" id="KW-1185">Reference proteome</keyword>
<reference evidence="2" key="1">
    <citation type="journal article" date="2021" name="New Phytol.">
        <title>Evolutionary innovations through gain and loss of genes in the ectomycorrhizal Boletales.</title>
        <authorList>
            <person name="Wu G."/>
            <person name="Miyauchi S."/>
            <person name="Morin E."/>
            <person name="Kuo A."/>
            <person name="Drula E."/>
            <person name="Varga T."/>
            <person name="Kohler A."/>
            <person name="Feng B."/>
            <person name="Cao Y."/>
            <person name="Lipzen A."/>
            <person name="Daum C."/>
            <person name="Hundley H."/>
            <person name="Pangilinan J."/>
            <person name="Johnson J."/>
            <person name="Barry K."/>
            <person name="LaButti K."/>
            <person name="Ng V."/>
            <person name="Ahrendt S."/>
            <person name="Min B."/>
            <person name="Choi I.G."/>
            <person name="Park H."/>
            <person name="Plett J.M."/>
            <person name="Magnuson J."/>
            <person name="Spatafora J.W."/>
            <person name="Nagy L.G."/>
            <person name="Henrissat B."/>
            <person name="Grigoriev I.V."/>
            <person name="Yang Z.L."/>
            <person name="Xu J."/>
            <person name="Martin F.M."/>
        </authorList>
    </citation>
    <scope>NUCLEOTIDE SEQUENCE</scope>
    <source>
        <strain evidence="2">KKN 215</strain>
    </source>
</reference>
<feature type="transmembrane region" description="Helical" evidence="1">
    <location>
        <begin position="38"/>
        <end position="57"/>
    </location>
</feature>
<evidence type="ECO:0000256" key="1">
    <source>
        <dbReference type="SAM" id="Phobius"/>
    </source>
</evidence>
<sequence>MLTICHSDDTKLRPRAARLFLHMTLLPESLWKEVFHGMYTNLTFTTSALTFIIVKYYRPRRVPTRCISEQATHELQSLYDTAKTSGHPNCNPIFRLAKLCGYFLAVQSSLIVSLSEGDELEDSRVTRIRGRWHKDNVKDLISVVANFQRFLGPFLKNLQDGAFDFVHGPAGPSAAELDVRRKIVKDFLRMDLSVYDL</sequence>
<comment type="caution">
    <text evidence="2">The sequence shown here is derived from an EMBL/GenBank/DDBJ whole genome shotgun (WGS) entry which is preliminary data.</text>
</comment>
<evidence type="ECO:0000313" key="2">
    <source>
        <dbReference type="EMBL" id="KAH8101461.1"/>
    </source>
</evidence>
<keyword evidence="1" id="KW-1133">Transmembrane helix</keyword>
<dbReference type="EMBL" id="JAEVFJ010000012">
    <property type="protein sequence ID" value="KAH8101461.1"/>
    <property type="molecule type" value="Genomic_DNA"/>
</dbReference>
<accession>A0A8K0XR57</accession>
<keyword evidence="1" id="KW-0812">Transmembrane</keyword>
<organism evidence="2 3">
    <name type="scientific">Cristinia sonorae</name>
    <dbReference type="NCBI Taxonomy" id="1940300"/>
    <lineage>
        <taxon>Eukaryota</taxon>
        <taxon>Fungi</taxon>
        <taxon>Dikarya</taxon>
        <taxon>Basidiomycota</taxon>
        <taxon>Agaricomycotina</taxon>
        <taxon>Agaricomycetes</taxon>
        <taxon>Agaricomycetidae</taxon>
        <taxon>Agaricales</taxon>
        <taxon>Pleurotineae</taxon>
        <taxon>Stephanosporaceae</taxon>
        <taxon>Cristinia</taxon>
    </lineage>
</organism>
<protein>
    <submittedName>
        <fullName evidence="2">Uncharacterized protein</fullName>
    </submittedName>
</protein>
<proteinExistence type="predicted"/>
<dbReference type="Proteomes" id="UP000813824">
    <property type="component" value="Unassembled WGS sequence"/>
</dbReference>
<keyword evidence="1" id="KW-0472">Membrane</keyword>